<feature type="transmembrane region" description="Helical" evidence="6">
    <location>
        <begin position="489"/>
        <end position="510"/>
    </location>
</feature>
<sequence length="511" mass="55564">MTIHGTSSEPGHQHHGEDEPFLSREQQNEPGAPGQSKCSSRPDSEISPRTRLRLLITLIVILLSFEIGGQMIPGPMIRIIEAIACDNYWRHHDPARLPVSGHLPEHLCKIAEVQTEVATVKGYSDLLEGLLCAICAIPYGLLADRYGRRRAIRLTVPGFLLNAVITNSVLWFSNVLPLRAIWLASLSWIIGGGPAVALVVIWTMLADLTSDAQRATLFFRVGVAGQVASFLASMISSGLMALNPWIPLLLGCGIVMTGLGCALSLPETMNMVVKRQESTAPRSDHEQEPTSNTSWKPESAYLPLPTKIRRLMQPYLFVFNPCILLLLFSFGTVEVAQRASSFLSQHISTQFTWTLARANLIVSLHAAITIPVFLFLLPYLSKKVFHSLSLPRRDLQVARLSLIALLLGSLGIGLSPSAYALIASVCVHAMGVGLPIVTRSLATALVNREETARLYSAIELLQFVGTVLGSLCFTNVFNLGLRIGGIGTGLVWVLGSLLYALVGLALALVWV</sequence>
<evidence type="ECO:0000256" key="1">
    <source>
        <dbReference type="ARBA" id="ARBA00004141"/>
    </source>
</evidence>
<feature type="transmembrane region" description="Helical" evidence="6">
    <location>
        <begin position="397"/>
        <end position="414"/>
    </location>
</feature>
<keyword evidence="8" id="KW-1185">Reference proteome</keyword>
<dbReference type="GO" id="GO:0022857">
    <property type="term" value="F:transmembrane transporter activity"/>
    <property type="evidence" value="ECO:0007669"/>
    <property type="project" value="InterPro"/>
</dbReference>
<evidence type="ECO:0000256" key="5">
    <source>
        <dbReference type="SAM" id="MobiDB-lite"/>
    </source>
</evidence>
<feature type="transmembrane region" description="Helical" evidence="6">
    <location>
        <begin position="54"/>
        <end position="72"/>
    </location>
</feature>
<feature type="compositionally biased region" description="Polar residues" evidence="5">
    <location>
        <begin position="1"/>
        <end position="10"/>
    </location>
</feature>
<dbReference type="GeneID" id="37203470"/>
<evidence type="ECO:0000256" key="2">
    <source>
        <dbReference type="ARBA" id="ARBA00022692"/>
    </source>
</evidence>
<evidence type="ECO:0000256" key="4">
    <source>
        <dbReference type="ARBA" id="ARBA00023136"/>
    </source>
</evidence>
<feature type="transmembrane region" description="Helical" evidence="6">
    <location>
        <begin position="454"/>
        <end position="477"/>
    </location>
</feature>
<keyword evidence="2 6" id="KW-0812">Transmembrane</keyword>
<feature type="region of interest" description="Disordered" evidence="5">
    <location>
        <begin position="1"/>
        <end position="45"/>
    </location>
</feature>
<reference evidence="7 8" key="1">
    <citation type="submission" date="2018-02" db="EMBL/GenBank/DDBJ databases">
        <title>The genomes of Aspergillus section Nigri reveals drivers in fungal speciation.</title>
        <authorList>
            <consortium name="DOE Joint Genome Institute"/>
            <person name="Vesth T.C."/>
            <person name="Nybo J."/>
            <person name="Theobald S."/>
            <person name="Brandl J."/>
            <person name="Frisvad J.C."/>
            <person name="Nielsen K.F."/>
            <person name="Lyhne E.K."/>
            <person name="Kogle M.E."/>
            <person name="Kuo A."/>
            <person name="Riley R."/>
            <person name="Clum A."/>
            <person name="Nolan M."/>
            <person name="Lipzen A."/>
            <person name="Salamov A."/>
            <person name="Henrissat B."/>
            <person name="Wiebenga A."/>
            <person name="De vries R.P."/>
            <person name="Grigoriev I.V."/>
            <person name="Mortensen U.H."/>
            <person name="Andersen M.R."/>
            <person name="Baker S.E."/>
        </authorList>
    </citation>
    <scope>NUCLEOTIDE SEQUENCE [LARGE SCALE GENOMIC DNA]</scope>
    <source>
        <strain evidence="7 8">CBS 101889</strain>
    </source>
</reference>
<feature type="transmembrane region" description="Helical" evidence="6">
    <location>
        <begin position="217"/>
        <end position="239"/>
    </location>
</feature>
<dbReference type="Proteomes" id="UP000248961">
    <property type="component" value="Unassembled WGS sequence"/>
</dbReference>
<dbReference type="EMBL" id="KZ824297">
    <property type="protein sequence ID" value="RAL10124.1"/>
    <property type="molecule type" value="Genomic_DNA"/>
</dbReference>
<feature type="compositionally biased region" description="Basic and acidic residues" evidence="5">
    <location>
        <begin position="11"/>
        <end position="22"/>
    </location>
</feature>
<evidence type="ECO:0000256" key="3">
    <source>
        <dbReference type="ARBA" id="ARBA00022989"/>
    </source>
</evidence>
<feature type="transmembrane region" description="Helical" evidence="6">
    <location>
        <begin position="154"/>
        <end position="174"/>
    </location>
</feature>
<feature type="transmembrane region" description="Helical" evidence="6">
    <location>
        <begin position="180"/>
        <end position="205"/>
    </location>
</feature>
<feature type="transmembrane region" description="Helical" evidence="6">
    <location>
        <begin position="315"/>
        <end position="336"/>
    </location>
</feature>
<gene>
    <name evidence="7" type="ORF">BO97DRAFT_456615</name>
</gene>
<dbReference type="RefSeq" id="XP_025549278.1">
    <property type="nucleotide sequence ID" value="XM_025699181.1"/>
</dbReference>
<proteinExistence type="predicted"/>
<dbReference type="InterPro" id="IPR011701">
    <property type="entry name" value="MFS"/>
</dbReference>
<comment type="subcellular location">
    <subcellularLocation>
        <location evidence="1">Membrane</location>
        <topology evidence="1">Multi-pass membrane protein</topology>
    </subcellularLocation>
</comment>
<dbReference type="CDD" id="cd06174">
    <property type="entry name" value="MFS"/>
    <property type="match status" value="1"/>
</dbReference>
<feature type="transmembrane region" description="Helical" evidence="6">
    <location>
        <begin position="126"/>
        <end position="142"/>
    </location>
</feature>
<feature type="transmembrane region" description="Helical" evidence="6">
    <location>
        <begin position="356"/>
        <end position="377"/>
    </location>
</feature>
<organism evidence="7 8">
    <name type="scientific">Aspergillus homomorphus (strain CBS 101889)</name>
    <dbReference type="NCBI Taxonomy" id="1450537"/>
    <lineage>
        <taxon>Eukaryota</taxon>
        <taxon>Fungi</taxon>
        <taxon>Dikarya</taxon>
        <taxon>Ascomycota</taxon>
        <taxon>Pezizomycotina</taxon>
        <taxon>Eurotiomycetes</taxon>
        <taxon>Eurotiomycetidae</taxon>
        <taxon>Eurotiales</taxon>
        <taxon>Aspergillaceae</taxon>
        <taxon>Aspergillus</taxon>
        <taxon>Aspergillus subgen. Circumdati</taxon>
    </lineage>
</organism>
<dbReference type="PANTHER" id="PTHR23507:SF31">
    <property type="entry name" value="TRANSPORTER, PUTATIVE (AFU_ORTHOLOGUE AFUA_2G14230)-RELATED"/>
    <property type="match status" value="1"/>
</dbReference>
<evidence type="ECO:0000313" key="7">
    <source>
        <dbReference type="EMBL" id="RAL10124.1"/>
    </source>
</evidence>
<keyword evidence="3 6" id="KW-1133">Transmembrane helix</keyword>
<feature type="region of interest" description="Disordered" evidence="5">
    <location>
        <begin position="276"/>
        <end position="296"/>
    </location>
</feature>
<feature type="transmembrane region" description="Helical" evidence="6">
    <location>
        <begin position="245"/>
        <end position="265"/>
    </location>
</feature>
<dbReference type="InterPro" id="IPR036259">
    <property type="entry name" value="MFS_trans_sf"/>
</dbReference>
<dbReference type="OrthoDB" id="194139at2759"/>
<keyword evidence="4 6" id="KW-0472">Membrane</keyword>
<dbReference type="AlphaFoldDB" id="A0A395HV69"/>
<accession>A0A395HV69</accession>
<protein>
    <submittedName>
        <fullName evidence="7">Putative MFS transporter</fullName>
    </submittedName>
</protein>
<evidence type="ECO:0000313" key="8">
    <source>
        <dbReference type="Proteomes" id="UP000248961"/>
    </source>
</evidence>
<feature type="compositionally biased region" description="Basic and acidic residues" evidence="5">
    <location>
        <begin position="276"/>
        <end position="288"/>
    </location>
</feature>
<evidence type="ECO:0000256" key="6">
    <source>
        <dbReference type="SAM" id="Phobius"/>
    </source>
</evidence>
<dbReference type="Gene3D" id="1.20.1250.20">
    <property type="entry name" value="MFS general substrate transporter like domains"/>
    <property type="match status" value="1"/>
</dbReference>
<dbReference type="VEuPathDB" id="FungiDB:BO97DRAFT_456615"/>
<name>A0A395HV69_ASPHC</name>
<dbReference type="Pfam" id="PF07690">
    <property type="entry name" value="MFS_1"/>
    <property type="match status" value="1"/>
</dbReference>
<dbReference type="GO" id="GO:0016020">
    <property type="term" value="C:membrane"/>
    <property type="evidence" value="ECO:0007669"/>
    <property type="project" value="UniProtKB-SubCell"/>
</dbReference>
<dbReference type="PANTHER" id="PTHR23507">
    <property type="entry name" value="ZGC:174356"/>
    <property type="match status" value="1"/>
</dbReference>
<dbReference type="SUPFAM" id="SSF103473">
    <property type="entry name" value="MFS general substrate transporter"/>
    <property type="match status" value="1"/>
</dbReference>